<evidence type="ECO:0000313" key="2">
    <source>
        <dbReference type="EMBL" id="KXA14328.1"/>
    </source>
</evidence>
<accession>A0A133NDH4</accession>
<comment type="caution">
    <text evidence="2">The sequence shown here is derived from an EMBL/GenBank/DDBJ whole genome shotgun (WGS) entry which is preliminary data.</text>
</comment>
<dbReference type="PATRIC" id="fig|134605.3.peg.1006"/>
<protein>
    <submittedName>
        <fullName evidence="2">Uncharacterized protein</fullName>
    </submittedName>
</protein>
<keyword evidence="1" id="KW-0812">Transmembrane</keyword>
<organism evidence="2 3">
    <name type="scientific">Fusobacterium equinum</name>
    <dbReference type="NCBI Taxonomy" id="134605"/>
    <lineage>
        <taxon>Bacteria</taxon>
        <taxon>Fusobacteriati</taxon>
        <taxon>Fusobacteriota</taxon>
        <taxon>Fusobacteriia</taxon>
        <taxon>Fusobacteriales</taxon>
        <taxon>Fusobacteriaceae</taxon>
        <taxon>Fusobacterium</taxon>
    </lineage>
</organism>
<evidence type="ECO:0000256" key="1">
    <source>
        <dbReference type="SAM" id="Phobius"/>
    </source>
</evidence>
<feature type="transmembrane region" description="Helical" evidence="1">
    <location>
        <begin position="6"/>
        <end position="25"/>
    </location>
</feature>
<proteinExistence type="predicted"/>
<dbReference type="Proteomes" id="UP000070617">
    <property type="component" value="Unassembled WGS sequence"/>
</dbReference>
<dbReference type="EMBL" id="LRPX01000047">
    <property type="protein sequence ID" value="KXA14328.1"/>
    <property type="molecule type" value="Genomic_DNA"/>
</dbReference>
<keyword evidence="1" id="KW-1133">Transmembrane helix</keyword>
<name>A0A133NDH4_9FUSO</name>
<gene>
    <name evidence="2" type="ORF">HMPREF3206_01012</name>
</gene>
<dbReference type="AlphaFoldDB" id="A0A133NDH4"/>
<keyword evidence="3" id="KW-1185">Reference proteome</keyword>
<evidence type="ECO:0000313" key="3">
    <source>
        <dbReference type="Proteomes" id="UP000070617"/>
    </source>
</evidence>
<keyword evidence="1" id="KW-0472">Membrane</keyword>
<reference evidence="3" key="1">
    <citation type="submission" date="2016-01" db="EMBL/GenBank/DDBJ databases">
        <authorList>
            <person name="Mitreva M."/>
            <person name="Pepin K.H."/>
            <person name="Mihindukulasuriya K.A."/>
            <person name="Fulton R."/>
            <person name="Fronick C."/>
            <person name="O'Laughlin M."/>
            <person name="Miner T."/>
            <person name="Herter B."/>
            <person name="Rosa B.A."/>
            <person name="Cordes M."/>
            <person name="Tomlinson C."/>
            <person name="Wollam A."/>
            <person name="Palsikar V.B."/>
            <person name="Mardis E.R."/>
            <person name="Wilson R.K."/>
        </authorList>
    </citation>
    <scope>NUCLEOTIDE SEQUENCE [LARGE SCALE GENOMIC DNA]</scope>
    <source>
        <strain evidence="3">CMW8396</strain>
    </source>
</reference>
<dbReference type="STRING" id="134605.HMPREF3206_01012"/>
<sequence>MPSHFLLQHIFYLSSIFLLYFNTFFKKYFLHSQILIINTPLHPKIVLGFSFL</sequence>